<comment type="similarity">
    <text evidence="2">Belongs to the CpsD/CapB family.</text>
</comment>
<evidence type="ECO:0000256" key="1">
    <source>
        <dbReference type="ARBA" id="ARBA00004429"/>
    </source>
</evidence>
<evidence type="ECO:0000256" key="9">
    <source>
        <dbReference type="ARBA" id="ARBA00022741"/>
    </source>
</evidence>
<dbReference type="InterPro" id="IPR032807">
    <property type="entry name" value="GNVR"/>
</dbReference>
<evidence type="ECO:0000259" key="20">
    <source>
        <dbReference type="Pfam" id="PF13807"/>
    </source>
</evidence>
<evidence type="ECO:0000256" key="6">
    <source>
        <dbReference type="ARBA" id="ARBA00022519"/>
    </source>
</evidence>
<evidence type="ECO:0000256" key="16">
    <source>
        <dbReference type="SAM" id="Coils"/>
    </source>
</evidence>
<keyword evidence="12 17" id="KW-1133">Transmembrane helix</keyword>
<dbReference type="GO" id="GO:0004715">
    <property type="term" value="F:non-membrane spanning protein tyrosine kinase activity"/>
    <property type="evidence" value="ECO:0007669"/>
    <property type="project" value="UniProtKB-EC"/>
</dbReference>
<dbReference type="InterPro" id="IPR005702">
    <property type="entry name" value="Wzc-like_C"/>
</dbReference>
<evidence type="ECO:0000256" key="4">
    <source>
        <dbReference type="ARBA" id="ARBA00011903"/>
    </source>
</evidence>
<proteinExistence type="inferred from homology"/>
<comment type="subcellular location">
    <subcellularLocation>
        <location evidence="1">Cell inner membrane</location>
        <topology evidence="1">Multi-pass membrane protein</topology>
    </subcellularLocation>
</comment>
<evidence type="ECO:0000256" key="11">
    <source>
        <dbReference type="ARBA" id="ARBA00022840"/>
    </source>
</evidence>
<dbReference type="NCBIfam" id="TIGR01007">
    <property type="entry name" value="eps_fam"/>
    <property type="match status" value="1"/>
</dbReference>
<dbReference type="InterPro" id="IPR050445">
    <property type="entry name" value="Bact_polysacc_biosynth/exp"/>
</dbReference>
<feature type="transmembrane region" description="Helical" evidence="17">
    <location>
        <begin position="27"/>
        <end position="45"/>
    </location>
</feature>
<keyword evidence="7 21" id="KW-0808">Transferase</keyword>
<evidence type="ECO:0000256" key="3">
    <source>
        <dbReference type="ARBA" id="ARBA00008883"/>
    </source>
</evidence>
<evidence type="ECO:0000256" key="12">
    <source>
        <dbReference type="ARBA" id="ARBA00022989"/>
    </source>
</evidence>
<name>A0A847SCR4_9BACT</name>
<reference evidence="21 22" key="1">
    <citation type="submission" date="2020-04" db="EMBL/GenBank/DDBJ databases">
        <authorList>
            <person name="Yin C."/>
        </authorList>
    </citation>
    <scope>NUCLEOTIDE SEQUENCE [LARGE SCALE GENOMIC DNA]</scope>
    <source>
        <strain evidence="21 22">Ak56</strain>
    </source>
</reference>
<dbReference type="EC" id="2.7.10.2" evidence="4"/>
<evidence type="ECO:0000256" key="7">
    <source>
        <dbReference type="ARBA" id="ARBA00022679"/>
    </source>
</evidence>
<accession>A0A847SCR4</accession>
<keyword evidence="5" id="KW-1003">Cell membrane</keyword>
<evidence type="ECO:0000256" key="14">
    <source>
        <dbReference type="ARBA" id="ARBA00023137"/>
    </source>
</evidence>
<dbReference type="Proteomes" id="UP000552864">
    <property type="component" value="Unassembled WGS sequence"/>
</dbReference>
<comment type="caution">
    <text evidence="21">The sequence shown here is derived from an EMBL/GenBank/DDBJ whole genome shotgun (WGS) entry which is preliminary data.</text>
</comment>
<feature type="coiled-coil region" evidence="16">
    <location>
        <begin position="272"/>
        <end position="299"/>
    </location>
</feature>
<feature type="domain" description="Tyrosine-protein kinase G-rich" evidence="20">
    <location>
        <begin position="439"/>
        <end position="516"/>
    </location>
</feature>
<keyword evidence="6" id="KW-0997">Cell inner membrane</keyword>
<evidence type="ECO:0000256" key="15">
    <source>
        <dbReference type="ARBA" id="ARBA00051245"/>
    </source>
</evidence>
<dbReference type="InterPro" id="IPR003856">
    <property type="entry name" value="LPS_length_determ_N"/>
</dbReference>
<evidence type="ECO:0000313" key="22">
    <source>
        <dbReference type="Proteomes" id="UP000552864"/>
    </source>
</evidence>
<evidence type="ECO:0000256" key="8">
    <source>
        <dbReference type="ARBA" id="ARBA00022692"/>
    </source>
</evidence>
<dbReference type="Pfam" id="PF13614">
    <property type="entry name" value="AAA_31"/>
    <property type="match status" value="1"/>
</dbReference>
<evidence type="ECO:0000256" key="5">
    <source>
        <dbReference type="ARBA" id="ARBA00022475"/>
    </source>
</evidence>
<evidence type="ECO:0000259" key="19">
    <source>
        <dbReference type="Pfam" id="PF13614"/>
    </source>
</evidence>
<evidence type="ECO:0000256" key="13">
    <source>
        <dbReference type="ARBA" id="ARBA00023136"/>
    </source>
</evidence>
<keyword evidence="16" id="KW-0175">Coiled coil</keyword>
<evidence type="ECO:0000313" key="21">
    <source>
        <dbReference type="EMBL" id="NLR81000.1"/>
    </source>
</evidence>
<dbReference type="CDD" id="cd05387">
    <property type="entry name" value="BY-kinase"/>
    <property type="match status" value="1"/>
</dbReference>
<organism evidence="21 22">
    <name type="scientific">Chitinophaga eiseniae</name>
    <dbReference type="NCBI Taxonomy" id="634771"/>
    <lineage>
        <taxon>Bacteria</taxon>
        <taxon>Pseudomonadati</taxon>
        <taxon>Bacteroidota</taxon>
        <taxon>Chitinophagia</taxon>
        <taxon>Chitinophagales</taxon>
        <taxon>Chitinophagaceae</taxon>
        <taxon>Chitinophaga</taxon>
    </lineage>
</organism>
<gene>
    <name evidence="21" type="ORF">HGH91_20390</name>
</gene>
<keyword evidence="13 17" id="KW-0472">Membrane</keyword>
<keyword evidence="14" id="KW-0829">Tyrosine-protein kinase</keyword>
<keyword evidence="8 17" id="KW-0812">Transmembrane</keyword>
<protein>
    <recommendedName>
        <fullName evidence="4">non-specific protein-tyrosine kinase</fullName>
        <ecNumber evidence="4">2.7.10.2</ecNumber>
    </recommendedName>
</protein>
<keyword evidence="10 21" id="KW-0418">Kinase</keyword>
<dbReference type="InterPro" id="IPR025669">
    <property type="entry name" value="AAA_dom"/>
</dbReference>
<keyword evidence="22" id="KW-1185">Reference proteome</keyword>
<keyword evidence="9" id="KW-0547">Nucleotide-binding</keyword>
<dbReference type="EMBL" id="JABAHZ010000005">
    <property type="protein sequence ID" value="NLR81000.1"/>
    <property type="molecule type" value="Genomic_DNA"/>
</dbReference>
<dbReference type="GO" id="GO:0005886">
    <property type="term" value="C:plasma membrane"/>
    <property type="evidence" value="ECO:0007669"/>
    <property type="project" value="UniProtKB-SubCell"/>
</dbReference>
<evidence type="ECO:0000259" key="18">
    <source>
        <dbReference type="Pfam" id="PF02706"/>
    </source>
</evidence>
<dbReference type="GO" id="GO:0005524">
    <property type="term" value="F:ATP binding"/>
    <property type="evidence" value="ECO:0007669"/>
    <property type="project" value="UniProtKB-KW"/>
</dbReference>
<evidence type="ECO:0000256" key="2">
    <source>
        <dbReference type="ARBA" id="ARBA00007316"/>
    </source>
</evidence>
<dbReference type="PANTHER" id="PTHR32309">
    <property type="entry name" value="TYROSINE-PROTEIN KINASE"/>
    <property type="match status" value="1"/>
</dbReference>
<dbReference type="PANTHER" id="PTHR32309:SF13">
    <property type="entry name" value="FERRIC ENTEROBACTIN TRANSPORT PROTEIN FEPE"/>
    <property type="match status" value="1"/>
</dbReference>
<evidence type="ECO:0000256" key="17">
    <source>
        <dbReference type="SAM" id="Phobius"/>
    </source>
</evidence>
<dbReference type="RefSeq" id="WP_168740661.1">
    <property type="nucleotide sequence ID" value="NZ_JABAHZ010000005.1"/>
</dbReference>
<sequence>MSPQKASNSKNAIIDLDDLFRKLVFHWPLYLIVLSVAAAAAFLYLKYKQPVYMSSARLYLKDEKKGAGSDEMDALKSLSLFSNNKNMENEMEVLQSPILLERVISMNKFNIRYFIKGSVRDEECYPNAPMRIHVLSDSAAVGDYSLLVTPENGQLNIRAKCGTGNAVTRLQLQVKPDQPFALGKDTFSISLVPYLNMAADRTVRIRVDSIMEMAYKVVDDISTALVNRDATVVLITYKDPVAKRTADFLNALLDNYNDYTLNDKNKAGAKTIRFLSARIDSLKEELGLLEKEEERFKVQRGITDIDAGSKLALEQVKEADSRLSEANMQLSVIDQVERYINNPSSDYPFAPVTGAVDQTLTGLINRYEEGLREMRRLSLSLKPSSTIMQNLEAQVNDSRNTIRNYIAGYRRSAGIVQQKTQAKVNEIQGKIANIPTYAREYINIKRQQGVKENLYLYLLKKKEEAAVTYASNVIDNKVIAPAFIPDKPILPKKPAVYIGFLALGLVLATLYVYIKYFLNPRILNKKEIEQVFELPVIAEVYQQTEGVRDLSLQNRSILNEQIFNLRTNLKFLLTDQKGAATVMLTSSLSGEGKTFLSAHLANALTVSGKRVILLELDLRKPKLSQFLGMDHQVGITNYIVGSKNLDDIIRKVPGTDGLFLISSGPIPPNPIELIEGTRMLSLLATLKDMFDYVVVDTSPVGIVSDAKSIAPHVDCTLFVVRHNFTQKSKLMQVAENMKEGFFRKKGIIFNGIEQDTFYPYYYYDHYSYQENRHKRNNWATIIKKTAKRLA</sequence>
<dbReference type="Gene3D" id="3.40.50.300">
    <property type="entry name" value="P-loop containing nucleotide triphosphate hydrolases"/>
    <property type="match status" value="1"/>
</dbReference>
<feature type="domain" description="Polysaccharide chain length determinant N-terminal" evidence="18">
    <location>
        <begin position="14"/>
        <end position="105"/>
    </location>
</feature>
<dbReference type="AlphaFoldDB" id="A0A847SCR4"/>
<dbReference type="InterPro" id="IPR027417">
    <property type="entry name" value="P-loop_NTPase"/>
</dbReference>
<comment type="catalytic activity">
    <reaction evidence="15">
        <text>L-tyrosyl-[protein] + ATP = O-phospho-L-tyrosyl-[protein] + ADP + H(+)</text>
        <dbReference type="Rhea" id="RHEA:10596"/>
        <dbReference type="Rhea" id="RHEA-COMP:10136"/>
        <dbReference type="Rhea" id="RHEA-COMP:20101"/>
        <dbReference type="ChEBI" id="CHEBI:15378"/>
        <dbReference type="ChEBI" id="CHEBI:30616"/>
        <dbReference type="ChEBI" id="CHEBI:46858"/>
        <dbReference type="ChEBI" id="CHEBI:61978"/>
        <dbReference type="ChEBI" id="CHEBI:456216"/>
        <dbReference type="EC" id="2.7.10.2"/>
    </reaction>
</comment>
<dbReference type="Pfam" id="PF02706">
    <property type="entry name" value="Wzz"/>
    <property type="match status" value="1"/>
</dbReference>
<comment type="similarity">
    <text evidence="3">Belongs to the etk/wzc family.</text>
</comment>
<keyword evidence="11" id="KW-0067">ATP-binding</keyword>
<feature type="domain" description="AAA" evidence="19">
    <location>
        <begin position="589"/>
        <end position="700"/>
    </location>
</feature>
<evidence type="ECO:0000256" key="10">
    <source>
        <dbReference type="ARBA" id="ARBA00022777"/>
    </source>
</evidence>
<dbReference type="Pfam" id="PF13807">
    <property type="entry name" value="GNVR"/>
    <property type="match status" value="1"/>
</dbReference>
<feature type="transmembrane region" description="Helical" evidence="17">
    <location>
        <begin position="495"/>
        <end position="514"/>
    </location>
</feature>
<dbReference type="SUPFAM" id="SSF52540">
    <property type="entry name" value="P-loop containing nucleoside triphosphate hydrolases"/>
    <property type="match status" value="1"/>
</dbReference>